<dbReference type="Gene3D" id="3.60.60.20">
    <property type="match status" value="1"/>
</dbReference>
<dbReference type="AlphaFoldDB" id="A0AAW1S317"/>
<protein>
    <recommendedName>
        <fullName evidence="7">Phospholipase B-like</fullName>
        <ecNumber evidence="7">3.1.1.-</ecNumber>
    </recommendedName>
</protein>
<comment type="function">
    <text evidence="7">Putative phospholipase.</text>
</comment>
<keyword evidence="9" id="KW-1185">Reference proteome</keyword>
<evidence type="ECO:0000256" key="5">
    <source>
        <dbReference type="ARBA" id="ARBA00023098"/>
    </source>
</evidence>
<keyword evidence="2" id="KW-0732">Signal</keyword>
<dbReference type="GO" id="GO:0009395">
    <property type="term" value="P:phospholipid catabolic process"/>
    <property type="evidence" value="ECO:0007669"/>
    <property type="project" value="TreeGrafter"/>
</dbReference>
<evidence type="ECO:0000256" key="4">
    <source>
        <dbReference type="ARBA" id="ARBA00022963"/>
    </source>
</evidence>
<reference evidence="8 9" key="1">
    <citation type="journal article" date="2024" name="Nat. Commun.">
        <title>Phylogenomics reveals the evolutionary origins of lichenization in chlorophyte algae.</title>
        <authorList>
            <person name="Puginier C."/>
            <person name="Libourel C."/>
            <person name="Otte J."/>
            <person name="Skaloud P."/>
            <person name="Haon M."/>
            <person name="Grisel S."/>
            <person name="Petersen M."/>
            <person name="Berrin J.G."/>
            <person name="Delaux P.M."/>
            <person name="Dal Grande F."/>
            <person name="Keller J."/>
        </authorList>
    </citation>
    <scope>NUCLEOTIDE SEQUENCE [LARGE SCALE GENOMIC DNA]</scope>
    <source>
        <strain evidence="8 9">SAG 245.80</strain>
    </source>
</reference>
<evidence type="ECO:0000256" key="3">
    <source>
        <dbReference type="ARBA" id="ARBA00022801"/>
    </source>
</evidence>
<keyword evidence="4 7" id="KW-0442">Lipid degradation</keyword>
<comment type="caution">
    <text evidence="8">The sequence shown here is derived from an EMBL/GenBank/DDBJ whole genome shotgun (WGS) entry which is preliminary data.</text>
</comment>
<dbReference type="GO" id="GO:0005576">
    <property type="term" value="C:extracellular region"/>
    <property type="evidence" value="ECO:0007669"/>
    <property type="project" value="TreeGrafter"/>
</dbReference>
<keyword evidence="3 7" id="KW-0378">Hydrolase</keyword>
<dbReference type="EMBL" id="JALJOU010000013">
    <property type="protein sequence ID" value="KAK9840599.1"/>
    <property type="molecule type" value="Genomic_DNA"/>
</dbReference>
<dbReference type="Pfam" id="PF04916">
    <property type="entry name" value="Phospholip_B"/>
    <property type="match status" value="2"/>
</dbReference>
<evidence type="ECO:0000313" key="9">
    <source>
        <dbReference type="Proteomes" id="UP001445335"/>
    </source>
</evidence>
<dbReference type="InterPro" id="IPR007000">
    <property type="entry name" value="PLipase_B-like"/>
</dbReference>
<dbReference type="Gene3D" id="3.60.60.30">
    <property type="match status" value="1"/>
</dbReference>
<proteinExistence type="inferred from homology"/>
<evidence type="ECO:0000256" key="6">
    <source>
        <dbReference type="ARBA" id="ARBA00023180"/>
    </source>
</evidence>
<organism evidence="8 9">
    <name type="scientific">Elliptochloris bilobata</name>
    <dbReference type="NCBI Taxonomy" id="381761"/>
    <lineage>
        <taxon>Eukaryota</taxon>
        <taxon>Viridiplantae</taxon>
        <taxon>Chlorophyta</taxon>
        <taxon>core chlorophytes</taxon>
        <taxon>Trebouxiophyceae</taxon>
        <taxon>Trebouxiophyceae incertae sedis</taxon>
        <taxon>Elliptochloris clade</taxon>
        <taxon>Elliptochloris</taxon>
    </lineage>
</organism>
<dbReference type="GO" id="GO:0004620">
    <property type="term" value="F:phospholipase activity"/>
    <property type="evidence" value="ECO:0007669"/>
    <property type="project" value="InterPro"/>
</dbReference>
<keyword evidence="5 7" id="KW-0443">Lipid metabolism</keyword>
<dbReference type="PANTHER" id="PTHR12370">
    <property type="entry name" value="PHOSPHOLIPASE B-RELATED"/>
    <property type="match status" value="1"/>
</dbReference>
<evidence type="ECO:0000313" key="8">
    <source>
        <dbReference type="EMBL" id="KAK9840599.1"/>
    </source>
</evidence>
<dbReference type="PANTHER" id="PTHR12370:SF3">
    <property type="entry name" value="PHOSPHOLIPASE B-LIKE 2-RELATED"/>
    <property type="match status" value="1"/>
</dbReference>
<evidence type="ECO:0000256" key="7">
    <source>
        <dbReference type="RuleBase" id="RU364138"/>
    </source>
</evidence>
<sequence>MLFGIGVSCLEGPAPDGHQAAYASALRPGDKTADWRVVKGFVPGSAATAKFVDARTTASGFGQLHVRSCSGASDTDQCPLERIHDHFANTHSYFLNQLNASLTEPVAWLERQNAWARRQVSQQNTTFYQVLGLVLAQFDGLVAGYQMRHRAEPTAVPFMSRQDFIFLNGNGDLYDLTARQPQMPDPSAMSPHELYMHIALAGRCSALVTVSPDLSEILVGHSTWDSYSQIVRMFKHFQFDLTQPGLTAQQTSYSSYPGELFSDDDLYMMDSGLTVVSTTNKLFNLSLYAQLTEASLVSWQRIYNMSGLRAFRDGLAGDDFSLLSRHNPLAAVCARGDLDARNPHPQGCFDSKVTSAPLALRLEADVIAGPTTQDGIPPFRWTPAFDYVEHKGQPEEPEGHILHEAGLA</sequence>
<gene>
    <name evidence="8" type="ORF">WJX81_003823</name>
</gene>
<keyword evidence="6" id="KW-0325">Glycoprotein</keyword>
<dbReference type="InterPro" id="IPR043042">
    <property type="entry name" value="PLipase_B-like_dom3"/>
</dbReference>
<accession>A0AAW1S317</accession>
<evidence type="ECO:0000256" key="1">
    <source>
        <dbReference type="ARBA" id="ARBA00007835"/>
    </source>
</evidence>
<comment type="similarity">
    <text evidence="1 7">Belongs to the phospholipase B-like family.</text>
</comment>
<name>A0AAW1S317_9CHLO</name>
<evidence type="ECO:0000256" key="2">
    <source>
        <dbReference type="ARBA" id="ARBA00022729"/>
    </source>
</evidence>
<dbReference type="EC" id="3.1.1.-" evidence="7"/>
<dbReference type="Proteomes" id="UP001445335">
    <property type="component" value="Unassembled WGS sequence"/>
</dbReference>